<reference evidence="6 7" key="1">
    <citation type="submission" date="2019-03" db="EMBL/GenBank/DDBJ databases">
        <title>Genomic features of bacteria from cold environments.</title>
        <authorList>
            <person name="Shen L."/>
        </authorList>
    </citation>
    <scope>NUCLEOTIDE SEQUENCE [LARGE SCALE GENOMIC DNA]</scope>
    <source>
        <strain evidence="7">T3246-1</strain>
    </source>
</reference>
<dbReference type="InterPro" id="IPR000843">
    <property type="entry name" value="HTH_LacI"/>
</dbReference>
<dbReference type="InterPro" id="IPR046335">
    <property type="entry name" value="LacI/GalR-like_sensor"/>
</dbReference>
<keyword evidence="2" id="KW-0805">Transcription regulation</keyword>
<dbReference type="SMART" id="SM00354">
    <property type="entry name" value="HTH_LACI"/>
    <property type="match status" value="1"/>
</dbReference>
<dbReference type="InterPro" id="IPR028082">
    <property type="entry name" value="Peripla_BP_I"/>
</dbReference>
<keyword evidence="7" id="KW-1185">Reference proteome</keyword>
<dbReference type="EMBL" id="SMNA01000002">
    <property type="protein sequence ID" value="TDE97451.1"/>
    <property type="molecule type" value="Genomic_DNA"/>
</dbReference>
<dbReference type="CDD" id="cd06288">
    <property type="entry name" value="PBP1_sucrose_transcription_regulator"/>
    <property type="match status" value="1"/>
</dbReference>
<evidence type="ECO:0000256" key="1">
    <source>
        <dbReference type="ARBA" id="ARBA00022491"/>
    </source>
</evidence>
<keyword evidence="3 6" id="KW-0238">DNA-binding</keyword>
<dbReference type="SUPFAM" id="SSF47413">
    <property type="entry name" value="lambda repressor-like DNA-binding domains"/>
    <property type="match status" value="1"/>
</dbReference>
<protein>
    <submittedName>
        <fullName evidence="6">LacI family DNA-binding transcriptional regulator</fullName>
    </submittedName>
</protein>
<feature type="domain" description="HTH lacI-type" evidence="5">
    <location>
        <begin position="26"/>
        <end position="82"/>
    </location>
</feature>
<comment type="caution">
    <text evidence="6">The sequence shown here is derived from an EMBL/GenBank/DDBJ whole genome shotgun (WGS) entry which is preliminary data.</text>
</comment>
<dbReference type="PANTHER" id="PTHR30146:SF148">
    <property type="entry name" value="HTH-TYPE TRANSCRIPTIONAL REPRESSOR PURR-RELATED"/>
    <property type="match status" value="1"/>
</dbReference>
<dbReference type="CDD" id="cd01392">
    <property type="entry name" value="HTH_LacI"/>
    <property type="match status" value="1"/>
</dbReference>
<evidence type="ECO:0000256" key="3">
    <source>
        <dbReference type="ARBA" id="ARBA00023125"/>
    </source>
</evidence>
<name>A0ABY2E8K0_9MICO</name>
<evidence type="ECO:0000256" key="2">
    <source>
        <dbReference type="ARBA" id="ARBA00023015"/>
    </source>
</evidence>
<sequence length="367" mass="39138">MSDRTAPQRAGYDGDLTRVRSAALTVTSADVARRAGVSRTAVSLVLNGRGEGSISAANQARIHAAAAELGYRPNASAVNLRRRSTSTIGIVTDEITTSPFAGPLLQGAREAAFARGYLTIVADYGLDDAREHQMVAALRGRQVDAFVHAAMSMREVTPDPSMVELPTVLANCFAPGGPAGVIADELEGGYRAARAVFDQGHRRVVMLAGRDQDEREYIPATERRRRGFERAAREVGATQARVIDAGWSIETGARHAAALLDVPAAQRPTAFVCARDRVAVGVVLAAARLGLRVPQDVSVIGYDDETDVAAQMSPPLTTIDLPHRRIGELAMELLLDNVLDGRPLPEQDVLVPCNLVVRDSVGPAPTR</sequence>
<dbReference type="InterPro" id="IPR010982">
    <property type="entry name" value="Lambda_DNA-bd_dom_sf"/>
</dbReference>
<dbReference type="Gene3D" id="1.10.260.40">
    <property type="entry name" value="lambda repressor-like DNA-binding domains"/>
    <property type="match status" value="1"/>
</dbReference>
<keyword evidence="4" id="KW-0804">Transcription</keyword>
<dbReference type="GO" id="GO:0003677">
    <property type="term" value="F:DNA binding"/>
    <property type="evidence" value="ECO:0007669"/>
    <property type="project" value="UniProtKB-KW"/>
</dbReference>
<gene>
    <name evidence="6" type="ORF">EXU48_04465</name>
</gene>
<evidence type="ECO:0000313" key="6">
    <source>
        <dbReference type="EMBL" id="TDE97451.1"/>
    </source>
</evidence>
<organism evidence="6 7">
    <name type="scientific">Occultella glacieicola</name>
    <dbReference type="NCBI Taxonomy" id="2518684"/>
    <lineage>
        <taxon>Bacteria</taxon>
        <taxon>Bacillati</taxon>
        <taxon>Actinomycetota</taxon>
        <taxon>Actinomycetes</taxon>
        <taxon>Micrococcales</taxon>
        <taxon>Ruaniaceae</taxon>
        <taxon>Occultella</taxon>
    </lineage>
</organism>
<dbReference type="Pfam" id="PF00356">
    <property type="entry name" value="LacI"/>
    <property type="match status" value="1"/>
</dbReference>
<evidence type="ECO:0000259" key="5">
    <source>
        <dbReference type="PROSITE" id="PS50932"/>
    </source>
</evidence>
<accession>A0ABY2E8K0</accession>
<dbReference type="Pfam" id="PF13377">
    <property type="entry name" value="Peripla_BP_3"/>
    <property type="match status" value="1"/>
</dbReference>
<dbReference type="Proteomes" id="UP000504882">
    <property type="component" value="Unassembled WGS sequence"/>
</dbReference>
<proteinExistence type="predicted"/>
<dbReference type="PROSITE" id="PS50932">
    <property type="entry name" value="HTH_LACI_2"/>
    <property type="match status" value="1"/>
</dbReference>
<evidence type="ECO:0000256" key="4">
    <source>
        <dbReference type="ARBA" id="ARBA00023163"/>
    </source>
</evidence>
<dbReference type="SUPFAM" id="SSF53822">
    <property type="entry name" value="Periplasmic binding protein-like I"/>
    <property type="match status" value="1"/>
</dbReference>
<keyword evidence="1" id="KW-0678">Repressor</keyword>
<evidence type="ECO:0000313" key="7">
    <source>
        <dbReference type="Proteomes" id="UP000504882"/>
    </source>
</evidence>
<dbReference type="PANTHER" id="PTHR30146">
    <property type="entry name" value="LACI-RELATED TRANSCRIPTIONAL REPRESSOR"/>
    <property type="match status" value="1"/>
</dbReference>
<dbReference type="Gene3D" id="3.40.50.2300">
    <property type="match status" value="2"/>
</dbReference>